<protein>
    <submittedName>
        <fullName evidence="3">DNA-binding transcriptional regulator, XRE-family HTH domain</fullName>
    </submittedName>
</protein>
<reference evidence="3 4" key="1">
    <citation type="submission" date="2016-10" db="EMBL/GenBank/DDBJ databases">
        <authorList>
            <person name="de Groot N.N."/>
        </authorList>
    </citation>
    <scope>NUCLEOTIDE SEQUENCE [LARGE SCALE GENOMIC DNA]</scope>
    <source>
        <strain evidence="3 4">B25</strain>
    </source>
</reference>
<dbReference type="Gene3D" id="1.10.260.40">
    <property type="entry name" value="lambda repressor-like DNA-binding domains"/>
    <property type="match status" value="1"/>
</dbReference>
<dbReference type="GO" id="GO:0003677">
    <property type="term" value="F:DNA binding"/>
    <property type="evidence" value="ECO:0007669"/>
    <property type="project" value="UniProtKB-KW"/>
</dbReference>
<keyword evidence="4" id="KW-1185">Reference proteome</keyword>
<dbReference type="AlphaFoldDB" id="A0A1H9GSN3"/>
<dbReference type="RefSeq" id="WP_074643877.1">
    <property type="nucleotide sequence ID" value="NZ_FOFU01000005.1"/>
</dbReference>
<dbReference type="SMART" id="SM00530">
    <property type="entry name" value="HTH_XRE"/>
    <property type="match status" value="1"/>
</dbReference>
<name>A0A1H9GSN3_9SPIR</name>
<sequence>MLHTQKVLISNLRYYRCQLHLTQSQFAELIDVSTNYYNAIENGKYFPSVEVIDRICNVNNIFPYQLFLEEPCSNVKEVKTYNKNITVLKNEILKVFTKYM</sequence>
<dbReference type="InterPro" id="IPR001387">
    <property type="entry name" value="Cro/C1-type_HTH"/>
</dbReference>
<keyword evidence="1 3" id="KW-0238">DNA-binding</keyword>
<evidence type="ECO:0000313" key="3">
    <source>
        <dbReference type="EMBL" id="SEQ53126.1"/>
    </source>
</evidence>
<dbReference type="EMBL" id="FOFU01000005">
    <property type="protein sequence ID" value="SEQ53126.1"/>
    <property type="molecule type" value="Genomic_DNA"/>
</dbReference>
<dbReference type="InterPro" id="IPR010982">
    <property type="entry name" value="Lambda_DNA-bd_dom_sf"/>
</dbReference>
<feature type="domain" description="HTH cro/C1-type" evidence="2">
    <location>
        <begin position="12"/>
        <end position="67"/>
    </location>
</feature>
<dbReference type="SUPFAM" id="SSF47413">
    <property type="entry name" value="lambda repressor-like DNA-binding domains"/>
    <property type="match status" value="1"/>
</dbReference>
<evidence type="ECO:0000259" key="2">
    <source>
        <dbReference type="PROSITE" id="PS50943"/>
    </source>
</evidence>
<dbReference type="PANTHER" id="PTHR46558">
    <property type="entry name" value="TRACRIPTIONAL REGULATORY PROTEIN-RELATED-RELATED"/>
    <property type="match status" value="1"/>
</dbReference>
<dbReference type="CDD" id="cd00093">
    <property type="entry name" value="HTH_XRE"/>
    <property type="match status" value="1"/>
</dbReference>
<dbReference type="Proteomes" id="UP000182360">
    <property type="component" value="Unassembled WGS sequence"/>
</dbReference>
<proteinExistence type="predicted"/>
<dbReference type="OrthoDB" id="362920at2"/>
<organism evidence="3 4">
    <name type="scientific">Treponema bryantii</name>
    <dbReference type="NCBI Taxonomy" id="163"/>
    <lineage>
        <taxon>Bacteria</taxon>
        <taxon>Pseudomonadati</taxon>
        <taxon>Spirochaetota</taxon>
        <taxon>Spirochaetia</taxon>
        <taxon>Spirochaetales</taxon>
        <taxon>Treponemataceae</taxon>
        <taxon>Treponema</taxon>
    </lineage>
</organism>
<dbReference type="PANTHER" id="PTHR46558:SF4">
    <property type="entry name" value="DNA-BIDING PHAGE PROTEIN"/>
    <property type="match status" value="1"/>
</dbReference>
<evidence type="ECO:0000313" key="4">
    <source>
        <dbReference type="Proteomes" id="UP000182360"/>
    </source>
</evidence>
<gene>
    <name evidence="3" type="ORF">SAMN04487977_105126</name>
</gene>
<dbReference type="Pfam" id="PF01381">
    <property type="entry name" value="HTH_3"/>
    <property type="match status" value="1"/>
</dbReference>
<accession>A0A1H9GSN3</accession>
<evidence type="ECO:0000256" key="1">
    <source>
        <dbReference type="ARBA" id="ARBA00023125"/>
    </source>
</evidence>
<dbReference type="PROSITE" id="PS50943">
    <property type="entry name" value="HTH_CROC1"/>
    <property type="match status" value="1"/>
</dbReference>